<dbReference type="PANTHER" id="PTHR46382:SF1">
    <property type="entry name" value="PHOSPHATIDATE CYTIDYLYLTRANSFERASE"/>
    <property type="match status" value="1"/>
</dbReference>
<comment type="subcellular location">
    <subcellularLocation>
        <location evidence="1">Cell membrane</location>
        <topology evidence="1">Multi-pass membrane protein</topology>
    </subcellularLocation>
</comment>
<evidence type="ECO:0000256" key="13">
    <source>
        <dbReference type="RuleBase" id="RU003938"/>
    </source>
</evidence>
<feature type="transmembrane region" description="Helical" evidence="14">
    <location>
        <begin position="89"/>
        <end position="109"/>
    </location>
</feature>
<comment type="similarity">
    <text evidence="2 13">Belongs to the CDS family.</text>
</comment>
<evidence type="ECO:0000256" key="9">
    <source>
        <dbReference type="ARBA" id="ARBA00023098"/>
    </source>
</evidence>
<keyword evidence="4" id="KW-0444">Lipid biosynthesis</keyword>
<name>A0AA35RWS1_GEOBA</name>
<evidence type="ECO:0000256" key="10">
    <source>
        <dbReference type="ARBA" id="ARBA00023136"/>
    </source>
</evidence>
<organism evidence="15 16">
    <name type="scientific">Geodia barretti</name>
    <name type="common">Barrett's horny sponge</name>
    <dbReference type="NCBI Taxonomy" id="519541"/>
    <lineage>
        <taxon>Eukaryota</taxon>
        <taxon>Metazoa</taxon>
        <taxon>Porifera</taxon>
        <taxon>Demospongiae</taxon>
        <taxon>Heteroscleromorpha</taxon>
        <taxon>Tetractinellida</taxon>
        <taxon>Astrophorina</taxon>
        <taxon>Geodiidae</taxon>
        <taxon>Geodia</taxon>
    </lineage>
</organism>
<evidence type="ECO:0000256" key="8">
    <source>
        <dbReference type="ARBA" id="ARBA00022989"/>
    </source>
</evidence>
<evidence type="ECO:0000256" key="1">
    <source>
        <dbReference type="ARBA" id="ARBA00004651"/>
    </source>
</evidence>
<keyword evidence="3" id="KW-1003">Cell membrane</keyword>
<feature type="transmembrane region" description="Helical" evidence="14">
    <location>
        <begin position="291"/>
        <end position="311"/>
    </location>
</feature>
<proteinExistence type="inferred from homology"/>
<evidence type="ECO:0000256" key="6">
    <source>
        <dbReference type="ARBA" id="ARBA00022692"/>
    </source>
</evidence>
<dbReference type="GO" id="GO:0004605">
    <property type="term" value="F:phosphatidate cytidylyltransferase activity"/>
    <property type="evidence" value="ECO:0007669"/>
    <property type="project" value="UniProtKB-EC"/>
</dbReference>
<keyword evidence="11" id="KW-0594">Phospholipid biosynthesis</keyword>
<protein>
    <recommendedName>
        <fullName evidence="13">Phosphatidate cytidylyltransferase</fullName>
        <ecNumber evidence="13">2.7.7.41</ecNumber>
    </recommendedName>
</protein>
<dbReference type="Pfam" id="PF01148">
    <property type="entry name" value="CTP_transf_1"/>
    <property type="match status" value="1"/>
</dbReference>
<feature type="transmembrane region" description="Helical" evidence="14">
    <location>
        <begin position="64"/>
        <end position="83"/>
    </location>
</feature>
<dbReference type="EC" id="2.7.7.41" evidence="13"/>
<evidence type="ECO:0000256" key="3">
    <source>
        <dbReference type="ARBA" id="ARBA00022475"/>
    </source>
</evidence>
<dbReference type="EMBL" id="CASHTH010001728">
    <property type="protein sequence ID" value="CAI8019124.1"/>
    <property type="molecule type" value="Genomic_DNA"/>
</dbReference>
<comment type="catalytic activity">
    <reaction evidence="13">
        <text>a 1,2-diacyl-sn-glycero-3-phosphate + CTP + H(+) = a CDP-1,2-diacyl-sn-glycerol + diphosphate</text>
        <dbReference type="Rhea" id="RHEA:16229"/>
        <dbReference type="ChEBI" id="CHEBI:15378"/>
        <dbReference type="ChEBI" id="CHEBI:33019"/>
        <dbReference type="ChEBI" id="CHEBI:37563"/>
        <dbReference type="ChEBI" id="CHEBI:58332"/>
        <dbReference type="ChEBI" id="CHEBI:58608"/>
        <dbReference type="EC" id="2.7.7.41"/>
    </reaction>
</comment>
<feature type="transmembrane region" description="Helical" evidence="14">
    <location>
        <begin position="121"/>
        <end position="145"/>
    </location>
</feature>
<reference evidence="15" key="1">
    <citation type="submission" date="2023-03" db="EMBL/GenBank/DDBJ databases">
        <authorList>
            <person name="Steffen K."/>
            <person name="Cardenas P."/>
        </authorList>
    </citation>
    <scope>NUCLEOTIDE SEQUENCE</scope>
</reference>
<evidence type="ECO:0000256" key="7">
    <source>
        <dbReference type="ARBA" id="ARBA00022695"/>
    </source>
</evidence>
<evidence type="ECO:0000256" key="5">
    <source>
        <dbReference type="ARBA" id="ARBA00022679"/>
    </source>
</evidence>
<dbReference type="AlphaFoldDB" id="A0AA35RWS1"/>
<keyword evidence="5 13" id="KW-0808">Transferase</keyword>
<feature type="transmembrane region" description="Helical" evidence="14">
    <location>
        <begin position="341"/>
        <end position="358"/>
    </location>
</feature>
<feature type="transmembrane region" description="Helical" evidence="14">
    <location>
        <begin position="266"/>
        <end position="285"/>
    </location>
</feature>
<keyword evidence="16" id="KW-1185">Reference proteome</keyword>
<dbReference type="GO" id="GO:0016024">
    <property type="term" value="P:CDP-diacylglycerol biosynthetic process"/>
    <property type="evidence" value="ECO:0007669"/>
    <property type="project" value="TreeGrafter"/>
</dbReference>
<comment type="caution">
    <text evidence="15">The sequence shown here is derived from an EMBL/GenBank/DDBJ whole genome shotgun (WGS) entry which is preliminary data.</text>
</comment>
<evidence type="ECO:0000256" key="11">
    <source>
        <dbReference type="ARBA" id="ARBA00023209"/>
    </source>
</evidence>
<keyword evidence="10 14" id="KW-0472">Membrane</keyword>
<dbReference type="Proteomes" id="UP001174909">
    <property type="component" value="Unassembled WGS sequence"/>
</dbReference>
<dbReference type="PANTHER" id="PTHR46382">
    <property type="entry name" value="PHOSPHATIDATE CYTIDYLYLTRANSFERASE"/>
    <property type="match status" value="1"/>
</dbReference>
<keyword evidence="6 13" id="KW-0812">Transmembrane</keyword>
<comment type="pathway">
    <text evidence="13">Phospholipid metabolism; CDP-diacylglycerol biosynthesis; CDP-diacylglycerol from sn-glycerol 3-phosphate: step 3/3.</text>
</comment>
<feature type="transmembrane region" description="Helical" evidence="14">
    <location>
        <begin position="226"/>
        <end position="245"/>
    </location>
</feature>
<gene>
    <name evidence="15" type="ORF">GBAR_LOCUS11521</name>
</gene>
<feature type="transmembrane region" description="Helical" evidence="14">
    <location>
        <begin position="6"/>
        <end position="31"/>
    </location>
</feature>
<keyword evidence="12" id="KW-1208">Phospholipid metabolism</keyword>
<evidence type="ECO:0000313" key="15">
    <source>
        <dbReference type="EMBL" id="CAI8019124.1"/>
    </source>
</evidence>
<evidence type="ECO:0000256" key="4">
    <source>
        <dbReference type="ARBA" id="ARBA00022516"/>
    </source>
</evidence>
<evidence type="ECO:0000313" key="16">
    <source>
        <dbReference type="Proteomes" id="UP001174909"/>
    </source>
</evidence>
<evidence type="ECO:0000256" key="12">
    <source>
        <dbReference type="ARBA" id="ARBA00023264"/>
    </source>
</evidence>
<keyword evidence="9" id="KW-0443">Lipid metabolism</keyword>
<accession>A0AA35RWS1</accession>
<keyword evidence="8 14" id="KW-1133">Transmembrane helix</keyword>
<dbReference type="PROSITE" id="PS01315">
    <property type="entry name" value="CDS"/>
    <property type="match status" value="1"/>
</dbReference>
<dbReference type="GO" id="GO:0005886">
    <property type="term" value="C:plasma membrane"/>
    <property type="evidence" value="ECO:0007669"/>
    <property type="project" value="UniProtKB-SubCell"/>
</dbReference>
<sequence>MTALVGVPIIVGAIWFGPPWLTVVVVAAAVIGVREAYRLYPPAAPPVAPPDDGEFHDGASPTRLPILLGGTWAVALVLAGELAGQTRDFVLAAAVICVVGCIIAGLWMIAAWHGRRPIVAALYLVAAPVYIGGALACAVALRAIIGDDIPLPTDTISEAGSQWLLPTIDGNELSGGNGLSDGLAITAPVVAPDQPQVGVNGVWLLPRLVGGEFAATVANLSQAGCWWLLLGILTVYATDTGAYTVGRLFGRHPMAPSISPGKNWEGAAGGMAGAVIAAVALGVLFPLQLDIWQLVGIGVMLGVISPVGDLFESKIKRLADVKDSGNLFPGHGGMLDRLDSLLPSLTVVYILAAVFAATS</sequence>
<dbReference type="InterPro" id="IPR000374">
    <property type="entry name" value="PC_trans"/>
</dbReference>
<keyword evidence="7 13" id="KW-0548">Nucleotidyltransferase</keyword>
<evidence type="ECO:0000256" key="2">
    <source>
        <dbReference type="ARBA" id="ARBA00010185"/>
    </source>
</evidence>
<evidence type="ECO:0000256" key="14">
    <source>
        <dbReference type="SAM" id="Phobius"/>
    </source>
</evidence>